<evidence type="ECO:0000313" key="2">
    <source>
        <dbReference type="Proteomes" id="UP000487649"/>
    </source>
</evidence>
<dbReference type="Proteomes" id="UP000487649">
    <property type="component" value="Unassembled WGS sequence"/>
</dbReference>
<organism evidence="1 2">
    <name type="scientific">Turicibacter sanguinis</name>
    <dbReference type="NCBI Taxonomy" id="154288"/>
    <lineage>
        <taxon>Bacteria</taxon>
        <taxon>Bacillati</taxon>
        <taxon>Bacillota</taxon>
        <taxon>Erysipelotrichia</taxon>
        <taxon>Erysipelotrichales</taxon>
        <taxon>Turicibacteraceae</taxon>
        <taxon>Turicibacter</taxon>
    </lineage>
</organism>
<dbReference type="EMBL" id="WMQE01000006">
    <property type="protein sequence ID" value="MTK20619.1"/>
    <property type="molecule type" value="Genomic_DNA"/>
</dbReference>
<comment type="caution">
    <text evidence="1">The sequence shown here is derived from an EMBL/GenBank/DDBJ whole genome shotgun (WGS) entry which is preliminary data.</text>
</comment>
<name>A0A9X4XC45_9FIRM</name>
<sequence length="63" mass="6958">MMFLNPVHIRGAIIYVIQVSQLNDDAGVNFMGTLIPSGINFFVDSQEQATLTFLNKILAAFVL</sequence>
<accession>A0A9X4XC45</accession>
<dbReference type="AlphaFoldDB" id="A0A9X4XC45"/>
<gene>
    <name evidence="1" type="ORF">GMA92_04095</name>
</gene>
<proteinExistence type="predicted"/>
<reference evidence="1 2" key="1">
    <citation type="journal article" date="2019" name="Nat. Med.">
        <title>A library of human gut bacterial isolates paired with longitudinal multiomics data enables mechanistic microbiome research.</title>
        <authorList>
            <person name="Poyet M."/>
            <person name="Groussin M."/>
            <person name="Gibbons S.M."/>
            <person name="Avila-Pacheco J."/>
            <person name="Jiang X."/>
            <person name="Kearney S.M."/>
            <person name="Perrotta A.R."/>
            <person name="Berdy B."/>
            <person name="Zhao S."/>
            <person name="Lieberman T.D."/>
            <person name="Swanson P.K."/>
            <person name="Smith M."/>
            <person name="Roesemann S."/>
            <person name="Alexander J.E."/>
            <person name="Rich S.A."/>
            <person name="Livny J."/>
            <person name="Vlamakis H."/>
            <person name="Clish C."/>
            <person name="Bullock K."/>
            <person name="Deik A."/>
            <person name="Scott J."/>
            <person name="Pierce K.A."/>
            <person name="Xavier R.J."/>
            <person name="Alm E.J."/>
        </authorList>
    </citation>
    <scope>NUCLEOTIDE SEQUENCE [LARGE SCALE GENOMIC DNA]</scope>
    <source>
        <strain evidence="1 2">BIOML-A198</strain>
    </source>
</reference>
<protein>
    <submittedName>
        <fullName evidence="1">Uncharacterized protein</fullName>
    </submittedName>
</protein>
<evidence type="ECO:0000313" key="1">
    <source>
        <dbReference type="EMBL" id="MTK20619.1"/>
    </source>
</evidence>